<evidence type="ECO:0000259" key="2">
    <source>
        <dbReference type="PROSITE" id="PS51733"/>
    </source>
</evidence>
<dbReference type="AlphaFoldDB" id="A0A343TKP8"/>
<dbReference type="PROSITE" id="PS51733">
    <property type="entry name" value="BPL_LPL_CATALYTIC"/>
    <property type="match status" value="1"/>
</dbReference>
<dbReference type="SUPFAM" id="SSF55681">
    <property type="entry name" value="Class II aaRS and biotin synthetases"/>
    <property type="match status" value="1"/>
</dbReference>
<keyword evidence="3" id="KW-0436">Ligase</keyword>
<accession>A0A343TKP8</accession>
<dbReference type="InterPro" id="IPR004143">
    <property type="entry name" value="BPL_LPL_catalytic"/>
</dbReference>
<dbReference type="EMBL" id="CP025066">
    <property type="protein sequence ID" value="AUX09670.1"/>
    <property type="molecule type" value="Genomic_DNA"/>
</dbReference>
<dbReference type="Gene3D" id="3.30.930.10">
    <property type="entry name" value="Bira Bifunctional Protein, Domain 2"/>
    <property type="match status" value="1"/>
</dbReference>
<dbReference type="Pfam" id="PF21948">
    <property type="entry name" value="LplA-B_cat"/>
    <property type="match status" value="1"/>
</dbReference>
<keyword evidence="4" id="KW-1185">Reference proteome</keyword>
<dbReference type="GeneID" id="37878396"/>
<protein>
    <submittedName>
        <fullName evidence="3">Lipoate-protein ligase A</fullName>
    </submittedName>
</protein>
<feature type="domain" description="BPL/LPL catalytic" evidence="2">
    <location>
        <begin position="29"/>
        <end position="238"/>
    </location>
</feature>
<dbReference type="InterPro" id="IPR045864">
    <property type="entry name" value="aa-tRNA-synth_II/BPL/LPL"/>
</dbReference>
<dbReference type="GO" id="GO:0016874">
    <property type="term" value="F:ligase activity"/>
    <property type="evidence" value="ECO:0007669"/>
    <property type="project" value="UniProtKB-KW"/>
</dbReference>
<evidence type="ECO:0000256" key="1">
    <source>
        <dbReference type="SAM" id="MobiDB-lite"/>
    </source>
</evidence>
<feature type="region of interest" description="Disordered" evidence="1">
    <location>
        <begin position="135"/>
        <end position="158"/>
    </location>
</feature>
<name>A0A343TKP8_9EURY</name>
<dbReference type="KEGG" id="hdf:AArcSl_2045"/>
<reference evidence="4" key="1">
    <citation type="submission" date="2017-11" db="EMBL/GenBank/DDBJ databases">
        <title>Phenotypic and genomic properties of facultatively anaerobic sulfur-reducing natronoarchaea from hypersaline soda lakes.</title>
        <authorList>
            <person name="Sorokin D.Y."/>
            <person name="Kublanov I.V."/>
            <person name="Roman P."/>
            <person name="Sinninghe Damste J.S."/>
            <person name="Golyshin P.N."/>
            <person name="Rojo D."/>
            <person name="Ciordia S."/>
            <person name="Mena M.D.C."/>
            <person name="Ferrer M."/>
            <person name="Messina E."/>
            <person name="Smedile F."/>
            <person name="La Spada G."/>
            <person name="La Cono V."/>
            <person name="Yakimov M.M."/>
        </authorList>
    </citation>
    <scope>NUCLEOTIDE SEQUENCE [LARGE SCALE GENOMIC DNA]</scope>
    <source>
        <strain evidence="4">AArc-Sl</strain>
    </source>
</reference>
<gene>
    <name evidence="3" type="ORF">AArcSl_2045</name>
</gene>
<dbReference type="RefSeq" id="WP_119818631.1">
    <property type="nucleotide sequence ID" value="NZ_CP025066.1"/>
</dbReference>
<organism evidence="3 4">
    <name type="scientific">Halalkaliarchaeum desulfuricum</name>
    <dbReference type="NCBI Taxonomy" id="2055893"/>
    <lineage>
        <taxon>Archaea</taxon>
        <taxon>Methanobacteriati</taxon>
        <taxon>Methanobacteriota</taxon>
        <taxon>Stenosarchaea group</taxon>
        <taxon>Halobacteria</taxon>
        <taxon>Halobacteriales</taxon>
        <taxon>Haloferacaceae</taxon>
        <taxon>Halalkaliarchaeum</taxon>
    </lineage>
</organism>
<dbReference type="Proteomes" id="UP000263012">
    <property type="component" value="Chromosome"/>
</dbReference>
<evidence type="ECO:0000313" key="4">
    <source>
        <dbReference type="Proteomes" id="UP000263012"/>
    </source>
</evidence>
<evidence type="ECO:0000313" key="3">
    <source>
        <dbReference type="EMBL" id="AUX09670.1"/>
    </source>
</evidence>
<sequence>MTVHVVRGCPDGIEADRELAGRLREIAAERQEPAVRVWRPPRQLAFGRRDANESGYGTAREAAHNRGFPPVERRVGGRAVAYDGDTTVAFAYAVPLSDPRRGLSKRYDRAIHRLHNALEATGASVSRGEPPGAFCPGDHSLRAVPDGQVSDQKRRENGGKVAGIAQRIGTDSALVSGVVVVEDTTELREVLTAVYDRLELPFDPDSLGSVAAAGGSHDPNVVIGEIESAFVDGRHCVVERVER</sequence>
<proteinExistence type="predicted"/>